<keyword evidence="3" id="KW-1185">Reference proteome</keyword>
<comment type="caution">
    <text evidence="2">The sequence shown here is derived from an EMBL/GenBank/DDBJ whole genome shotgun (WGS) entry which is preliminary data.</text>
</comment>
<dbReference type="AlphaFoldDB" id="A0A9W9Z9U5"/>
<dbReference type="Proteomes" id="UP001163046">
    <property type="component" value="Unassembled WGS sequence"/>
</dbReference>
<dbReference type="EMBL" id="MU826373">
    <property type="protein sequence ID" value="KAJ7377763.1"/>
    <property type="molecule type" value="Genomic_DNA"/>
</dbReference>
<feature type="compositionally biased region" description="Basic and acidic residues" evidence="1">
    <location>
        <begin position="49"/>
        <end position="66"/>
    </location>
</feature>
<gene>
    <name evidence="2" type="ORF">OS493_026899</name>
</gene>
<protein>
    <submittedName>
        <fullName evidence="2">Uncharacterized protein</fullName>
    </submittedName>
</protein>
<proteinExistence type="predicted"/>
<evidence type="ECO:0000313" key="3">
    <source>
        <dbReference type="Proteomes" id="UP001163046"/>
    </source>
</evidence>
<reference evidence="2" key="1">
    <citation type="submission" date="2023-01" db="EMBL/GenBank/DDBJ databases">
        <title>Genome assembly of the deep-sea coral Lophelia pertusa.</title>
        <authorList>
            <person name="Herrera S."/>
            <person name="Cordes E."/>
        </authorList>
    </citation>
    <scope>NUCLEOTIDE SEQUENCE</scope>
    <source>
        <strain evidence="2">USNM1676648</strain>
        <tissue evidence="2">Polyp</tissue>
    </source>
</reference>
<evidence type="ECO:0000313" key="2">
    <source>
        <dbReference type="EMBL" id="KAJ7377763.1"/>
    </source>
</evidence>
<evidence type="ECO:0000256" key="1">
    <source>
        <dbReference type="SAM" id="MobiDB-lite"/>
    </source>
</evidence>
<organism evidence="2 3">
    <name type="scientific">Desmophyllum pertusum</name>
    <dbReference type="NCBI Taxonomy" id="174260"/>
    <lineage>
        <taxon>Eukaryota</taxon>
        <taxon>Metazoa</taxon>
        <taxon>Cnidaria</taxon>
        <taxon>Anthozoa</taxon>
        <taxon>Hexacorallia</taxon>
        <taxon>Scleractinia</taxon>
        <taxon>Caryophylliina</taxon>
        <taxon>Caryophylliidae</taxon>
        <taxon>Desmophyllum</taxon>
    </lineage>
</organism>
<sequence>MSLIRNDQVKPPIQCTDQPETGDESIMVPAVPETQEKEPNTMPLTCQKTGDERHYGASSATEDKVQ</sequence>
<accession>A0A9W9Z9U5</accession>
<name>A0A9W9Z9U5_9CNID</name>
<feature type="region of interest" description="Disordered" evidence="1">
    <location>
        <begin position="1"/>
        <end position="66"/>
    </location>
</feature>